<dbReference type="AlphaFoldDB" id="A0A1S3YHD1"/>
<sequence length="259" mass="29046">MRHLRLQNCSIQPPSAFRGFDELVSLELYDITFSSELLNILISRCPLLEKLVLQISSILNHIQIDAPKLRSFDFSGGINDISLMKAPLLEKLSLFNTAVPSGKAGQLDLAKYFESFPALEHLNIDYLSVQHQATYQQSLPLLFIVLNIFALLRKPNVYYAALIDPVRGDVVNDIPASFSDVTLNHLRVVKLEGITGTKPEIELIQLLLAKSPMLVKMLIQPNKGKVFAETRLKVLAEITKFPRASPKAEVHYNVDNNLV</sequence>
<dbReference type="RefSeq" id="XP_016451443.1">
    <property type="nucleotide sequence ID" value="XM_016595957.1"/>
</dbReference>
<proteinExistence type="predicted"/>
<dbReference type="Proteomes" id="UP000790787">
    <property type="component" value="Chromosome 20"/>
</dbReference>
<keyword evidence="2" id="KW-1185">Reference proteome</keyword>
<dbReference type="STRING" id="4097.A0A1S3YHD1"/>
<dbReference type="GeneID" id="107776123"/>
<dbReference type="InterPro" id="IPR055411">
    <property type="entry name" value="LRR_FXL15/At3g58940/PEG3-like"/>
</dbReference>
<gene>
    <name evidence="3" type="primary">LOC107776123</name>
</gene>
<organism evidence="2 3">
    <name type="scientific">Nicotiana tabacum</name>
    <name type="common">Common tobacco</name>
    <dbReference type="NCBI Taxonomy" id="4097"/>
    <lineage>
        <taxon>Eukaryota</taxon>
        <taxon>Viridiplantae</taxon>
        <taxon>Streptophyta</taxon>
        <taxon>Embryophyta</taxon>
        <taxon>Tracheophyta</taxon>
        <taxon>Spermatophyta</taxon>
        <taxon>Magnoliopsida</taxon>
        <taxon>eudicotyledons</taxon>
        <taxon>Gunneridae</taxon>
        <taxon>Pentapetalae</taxon>
        <taxon>asterids</taxon>
        <taxon>lamiids</taxon>
        <taxon>Solanales</taxon>
        <taxon>Solanaceae</taxon>
        <taxon>Nicotianoideae</taxon>
        <taxon>Nicotianeae</taxon>
        <taxon>Nicotiana</taxon>
    </lineage>
</organism>
<dbReference type="Pfam" id="PF24758">
    <property type="entry name" value="LRR_At5g56370"/>
    <property type="match status" value="1"/>
</dbReference>
<dbReference type="InterPro" id="IPR006566">
    <property type="entry name" value="FBD"/>
</dbReference>
<dbReference type="InterPro" id="IPR032675">
    <property type="entry name" value="LRR_dom_sf"/>
</dbReference>
<accession>A0A1S3YHD1</accession>
<dbReference type="OrthoDB" id="1305508at2759"/>
<evidence type="ECO:0000313" key="2">
    <source>
        <dbReference type="Proteomes" id="UP000790787"/>
    </source>
</evidence>
<dbReference type="SUPFAM" id="SSF52047">
    <property type="entry name" value="RNI-like"/>
    <property type="match status" value="1"/>
</dbReference>
<evidence type="ECO:0000313" key="3">
    <source>
        <dbReference type="RefSeq" id="XP_016451443.1"/>
    </source>
</evidence>
<feature type="domain" description="FBD" evidence="1">
    <location>
        <begin position="180"/>
        <end position="253"/>
    </location>
</feature>
<dbReference type="PaxDb" id="4097-A0A1S3YHD1"/>
<dbReference type="PANTHER" id="PTHR31639">
    <property type="entry name" value="F-BOX PROTEIN-LIKE"/>
    <property type="match status" value="1"/>
</dbReference>
<dbReference type="Gene3D" id="3.80.10.10">
    <property type="entry name" value="Ribonuclease Inhibitor"/>
    <property type="match status" value="1"/>
</dbReference>
<dbReference type="PANTHER" id="PTHR31639:SF203">
    <property type="entry name" value="F-BOX DOMAIN-CONTAINING PROTEIN"/>
    <property type="match status" value="1"/>
</dbReference>
<dbReference type="SMART" id="SM00579">
    <property type="entry name" value="FBD"/>
    <property type="match status" value="1"/>
</dbReference>
<name>A0A1S3YHD1_TOBAC</name>
<protein>
    <submittedName>
        <fullName evidence="3">F-box/FBD/LRR-repeat protein At1g13570-like</fullName>
    </submittedName>
</protein>
<evidence type="ECO:0000259" key="1">
    <source>
        <dbReference type="SMART" id="SM00579"/>
    </source>
</evidence>
<dbReference type="KEGG" id="nta:107776123"/>
<reference evidence="3" key="2">
    <citation type="submission" date="2025-08" db="UniProtKB">
        <authorList>
            <consortium name="RefSeq"/>
        </authorList>
    </citation>
    <scope>IDENTIFICATION</scope>
    <source>
        <tissue evidence="3">Leaf</tissue>
    </source>
</reference>
<reference evidence="2" key="1">
    <citation type="journal article" date="2014" name="Nat. Commun.">
        <title>The tobacco genome sequence and its comparison with those of tomato and potato.</title>
        <authorList>
            <person name="Sierro N."/>
            <person name="Battey J.N."/>
            <person name="Ouadi S."/>
            <person name="Bakaher N."/>
            <person name="Bovet L."/>
            <person name="Willig A."/>
            <person name="Goepfert S."/>
            <person name="Peitsch M.C."/>
            <person name="Ivanov N.V."/>
        </authorList>
    </citation>
    <scope>NUCLEOTIDE SEQUENCE [LARGE SCALE GENOMIC DNA]</scope>
</reference>